<proteinExistence type="predicted"/>
<dbReference type="OrthoDB" id="10397549at2759"/>
<evidence type="ECO:0000313" key="2">
    <source>
        <dbReference type="Proteomes" id="UP000053105"/>
    </source>
</evidence>
<dbReference type="AlphaFoldDB" id="A0A0M9A499"/>
<organism evidence="1 2">
    <name type="scientific">Melipona quadrifasciata</name>
    <dbReference type="NCBI Taxonomy" id="166423"/>
    <lineage>
        <taxon>Eukaryota</taxon>
        <taxon>Metazoa</taxon>
        <taxon>Ecdysozoa</taxon>
        <taxon>Arthropoda</taxon>
        <taxon>Hexapoda</taxon>
        <taxon>Insecta</taxon>
        <taxon>Pterygota</taxon>
        <taxon>Neoptera</taxon>
        <taxon>Endopterygota</taxon>
        <taxon>Hymenoptera</taxon>
        <taxon>Apocrita</taxon>
        <taxon>Aculeata</taxon>
        <taxon>Apoidea</taxon>
        <taxon>Anthophila</taxon>
        <taxon>Apidae</taxon>
        <taxon>Melipona</taxon>
    </lineage>
</organism>
<protein>
    <submittedName>
        <fullName evidence="1">Uncharacterized protein</fullName>
    </submittedName>
</protein>
<sequence>MPGTMVEESSPLPGSIRALPVSIGSISLSSCQLFLCARQIVAAGTEASAEAKQRRRSNVDWEEDGWELGGGAGNVYKNKEKKTMLEKSSILLLRRQSAFMCHWFTRGGCLSATSLFFQQVQTRMFEHEIARSSN</sequence>
<evidence type="ECO:0000313" key="1">
    <source>
        <dbReference type="EMBL" id="KOX76940.1"/>
    </source>
</evidence>
<name>A0A0M9A499_9HYME</name>
<gene>
    <name evidence="1" type="ORF">WN51_10796</name>
</gene>
<accession>A0A0M9A499</accession>
<dbReference type="Proteomes" id="UP000053105">
    <property type="component" value="Unassembled WGS sequence"/>
</dbReference>
<reference evidence="1 2" key="1">
    <citation type="submission" date="2015-07" db="EMBL/GenBank/DDBJ databases">
        <title>The genome of Melipona quadrifasciata.</title>
        <authorList>
            <person name="Pan H."/>
            <person name="Kapheim K."/>
        </authorList>
    </citation>
    <scope>NUCLEOTIDE SEQUENCE [LARGE SCALE GENOMIC DNA]</scope>
    <source>
        <strain evidence="1">0111107301</strain>
        <tissue evidence="1">Whole body</tissue>
    </source>
</reference>
<keyword evidence="2" id="KW-1185">Reference proteome</keyword>
<dbReference type="EMBL" id="KQ435737">
    <property type="protein sequence ID" value="KOX76940.1"/>
    <property type="molecule type" value="Genomic_DNA"/>
</dbReference>